<name>A0A1I1NNE0_RUMAL</name>
<keyword evidence="1" id="KW-0472">Membrane</keyword>
<evidence type="ECO:0000313" key="3">
    <source>
        <dbReference type="Proteomes" id="UP000182192"/>
    </source>
</evidence>
<dbReference type="OrthoDB" id="1820952at2"/>
<gene>
    <name evidence="2" type="ORF">SAMN02910406_02818</name>
</gene>
<protein>
    <submittedName>
        <fullName evidence="2">Uncharacterized protein</fullName>
    </submittedName>
</protein>
<reference evidence="2 3" key="1">
    <citation type="submission" date="2016-10" db="EMBL/GenBank/DDBJ databases">
        <authorList>
            <person name="de Groot N.N."/>
        </authorList>
    </citation>
    <scope>NUCLEOTIDE SEQUENCE [LARGE SCALE GENOMIC DNA]</scope>
    <source>
        <strain evidence="2 3">AR67</strain>
    </source>
</reference>
<keyword evidence="1" id="KW-1133">Transmembrane helix</keyword>
<proteinExistence type="predicted"/>
<dbReference type="Proteomes" id="UP000182192">
    <property type="component" value="Unassembled WGS sequence"/>
</dbReference>
<evidence type="ECO:0000313" key="2">
    <source>
        <dbReference type="EMBL" id="SFC98946.1"/>
    </source>
</evidence>
<feature type="transmembrane region" description="Helical" evidence="1">
    <location>
        <begin position="87"/>
        <end position="107"/>
    </location>
</feature>
<keyword evidence="1" id="KW-0812">Transmembrane</keyword>
<evidence type="ECO:0000256" key="1">
    <source>
        <dbReference type="SAM" id="Phobius"/>
    </source>
</evidence>
<feature type="transmembrane region" description="Helical" evidence="1">
    <location>
        <begin position="113"/>
        <end position="136"/>
    </location>
</feature>
<dbReference type="AlphaFoldDB" id="A0A1I1NNE0"/>
<organism evidence="2 3">
    <name type="scientific">Ruminococcus albus</name>
    <dbReference type="NCBI Taxonomy" id="1264"/>
    <lineage>
        <taxon>Bacteria</taxon>
        <taxon>Bacillati</taxon>
        <taxon>Bacillota</taxon>
        <taxon>Clostridia</taxon>
        <taxon>Eubacteriales</taxon>
        <taxon>Oscillospiraceae</taxon>
        <taxon>Ruminococcus</taxon>
    </lineage>
</organism>
<accession>A0A1I1NNE0</accession>
<dbReference type="EMBL" id="FOKQ01000028">
    <property type="protein sequence ID" value="SFC98946.1"/>
    <property type="molecule type" value="Genomic_DNA"/>
</dbReference>
<sequence>MANKIKIQMSIMMGVTLSLCLSFVGSFTSGNFTVGSFLVGFLESLLISLVIGYFVPMKLLEDKACEKAGITGKPLPCRALGSFISDLIYTPIITIFMVTINFVKIPAAHRPPYVLMLGKSMLISFVVAYLIVFLVADNYMKIILKRNGVGGPPEGGRPDMRNK</sequence>
<dbReference type="RefSeq" id="WP_074962510.1">
    <property type="nucleotide sequence ID" value="NZ_FOKQ01000028.1"/>
</dbReference>
<feature type="transmembrane region" description="Helical" evidence="1">
    <location>
        <begin position="36"/>
        <end position="55"/>
    </location>
</feature>